<gene>
    <name evidence="2" type="ORF">OsI_22805</name>
</gene>
<accession>B8B1C2</accession>
<dbReference type="Proteomes" id="UP000007015">
    <property type="component" value="Chromosome 6"/>
</dbReference>
<evidence type="ECO:0000313" key="2">
    <source>
        <dbReference type="EMBL" id="EEC80525.1"/>
    </source>
</evidence>
<dbReference type="AlphaFoldDB" id="B8B1C2"/>
<keyword evidence="3" id="KW-1185">Reference proteome</keyword>
<proteinExistence type="predicted"/>
<protein>
    <submittedName>
        <fullName evidence="2">Uncharacterized protein</fullName>
    </submittedName>
</protein>
<organism evidence="2 3">
    <name type="scientific">Oryza sativa subsp. indica</name>
    <name type="common">Rice</name>
    <dbReference type="NCBI Taxonomy" id="39946"/>
    <lineage>
        <taxon>Eukaryota</taxon>
        <taxon>Viridiplantae</taxon>
        <taxon>Streptophyta</taxon>
        <taxon>Embryophyta</taxon>
        <taxon>Tracheophyta</taxon>
        <taxon>Spermatophyta</taxon>
        <taxon>Magnoliopsida</taxon>
        <taxon>Liliopsida</taxon>
        <taxon>Poales</taxon>
        <taxon>Poaceae</taxon>
        <taxon>BOP clade</taxon>
        <taxon>Oryzoideae</taxon>
        <taxon>Oryzeae</taxon>
        <taxon>Oryzinae</taxon>
        <taxon>Oryza</taxon>
        <taxon>Oryza sativa</taxon>
    </lineage>
</organism>
<dbReference type="HOGENOM" id="CLU_2871683_0_0_1"/>
<dbReference type="EMBL" id="CM000131">
    <property type="protein sequence ID" value="EEC80525.1"/>
    <property type="molecule type" value="Genomic_DNA"/>
</dbReference>
<name>B8B1C2_ORYSI</name>
<feature type="region of interest" description="Disordered" evidence="1">
    <location>
        <begin position="18"/>
        <end position="64"/>
    </location>
</feature>
<reference evidence="2 3" key="1">
    <citation type="journal article" date="2005" name="PLoS Biol.">
        <title>The genomes of Oryza sativa: a history of duplications.</title>
        <authorList>
            <person name="Yu J."/>
            <person name="Wang J."/>
            <person name="Lin W."/>
            <person name="Li S."/>
            <person name="Li H."/>
            <person name="Zhou J."/>
            <person name="Ni P."/>
            <person name="Dong W."/>
            <person name="Hu S."/>
            <person name="Zeng C."/>
            <person name="Zhang J."/>
            <person name="Zhang Y."/>
            <person name="Li R."/>
            <person name="Xu Z."/>
            <person name="Li S."/>
            <person name="Li X."/>
            <person name="Zheng H."/>
            <person name="Cong L."/>
            <person name="Lin L."/>
            <person name="Yin J."/>
            <person name="Geng J."/>
            <person name="Li G."/>
            <person name="Shi J."/>
            <person name="Liu J."/>
            <person name="Lv H."/>
            <person name="Li J."/>
            <person name="Wang J."/>
            <person name="Deng Y."/>
            <person name="Ran L."/>
            <person name="Shi X."/>
            <person name="Wang X."/>
            <person name="Wu Q."/>
            <person name="Li C."/>
            <person name="Ren X."/>
            <person name="Wang J."/>
            <person name="Wang X."/>
            <person name="Li D."/>
            <person name="Liu D."/>
            <person name="Zhang X."/>
            <person name="Ji Z."/>
            <person name="Zhao W."/>
            <person name="Sun Y."/>
            <person name="Zhang Z."/>
            <person name="Bao J."/>
            <person name="Han Y."/>
            <person name="Dong L."/>
            <person name="Ji J."/>
            <person name="Chen P."/>
            <person name="Wu S."/>
            <person name="Liu J."/>
            <person name="Xiao Y."/>
            <person name="Bu D."/>
            <person name="Tan J."/>
            <person name="Yang L."/>
            <person name="Ye C."/>
            <person name="Zhang J."/>
            <person name="Xu J."/>
            <person name="Zhou Y."/>
            <person name="Yu Y."/>
            <person name="Zhang B."/>
            <person name="Zhuang S."/>
            <person name="Wei H."/>
            <person name="Liu B."/>
            <person name="Lei M."/>
            <person name="Yu H."/>
            <person name="Li Y."/>
            <person name="Xu H."/>
            <person name="Wei S."/>
            <person name="He X."/>
            <person name="Fang L."/>
            <person name="Zhang Z."/>
            <person name="Zhang Y."/>
            <person name="Huang X."/>
            <person name="Su Z."/>
            <person name="Tong W."/>
            <person name="Li J."/>
            <person name="Tong Z."/>
            <person name="Li S."/>
            <person name="Ye J."/>
            <person name="Wang L."/>
            <person name="Fang L."/>
            <person name="Lei T."/>
            <person name="Chen C."/>
            <person name="Chen H."/>
            <person name="Xu Z."/>
            <person name="Li H."/>
            <person name="Huang H."/>
            <person name="Zhang F."/>
            <person name="Xu H."/>
            <person name="Li N."/>
            <person name="Zhao C."/>
            <person name="Li S."/>
            <person name="Dong L."/>
            <person name="Huang Y."/>
            <person name="Li L."/>
            <person name="Xi Y."/>
            <person name="Qi Q."/>
            <person name="Li W."/>
            <person name="Zhang B."/>
            <person name="Hu W."/>
            <person name="Zhang Y."/>
            <person name="Tian X."/>
            <person name="Jiao Y."/>
            <person name="Liang X."/>
            <person name="Jin J."/>
            <person name="Gao L."/>
            <person name="Zheng W."/>
            <person name="Hao B."/>
            <person name="Liu S."/>
            <person name="Wang W."/>
            <person name="Yuan L."/>
            <person name="Cao M."/>
            <person name="McDermott J."/>
            <person name="Samudrala R."/>
            <person name="Wang J."/>
            <person name="Wong G.K."/>
            <person name="Yang H."/>
        </authorList>
    </citation>
    <scope>NUCLEOTIDE SEQUENCE [LARGE SCALE GENOMIC DNA]</scope>
    <source>
        <strain evidence="3">cv. 93-11</strain>
    </source>
</reference>
<evidence type="ECO:0000256" key="1">
    <source>
        <dbReference type="SAM" id="MobiDB-lite"/>
    </source>
</evidence>
<evidence type="ECO:0000313" key="3">
    <source>
        <dbReference type="Proteomes" id="UP000007015"/>
    </source>
</evidence>
<dbReference type="Gramene" id="BGIOSGA022828-TA">
    <property type="protein sequence ID" value="BGIOSGA022828-PA"/>
    <property type="gene ID" value="BGIOSGA022828"/>
</dbReference>
<sequence>MPQLWDSGEMADRSLADATALWSGITDNKPPHTEGNLSTPQPEQCERRREGPKQGAGEEEEEES</sequence>